<dbReference type="PANTHER" id="PTHR43201">
    <property type="entry name" value="ACYL-COA SYNTHETASE"/>
    <property type="match status" value="1"/>
</dbReference>
<accession>A0A5S4ZPV9</accession>
<dbReference type="PANTHER" id="PTHR43201:SF5">
    <property type="entry name" value="MEDIUM-CHAIN ACYL-COA LIGASE ACSF2, MITOCHONDRIAL"/>
    <property type="match status" value="1"/>
</dbReference>
<evidence type="ECO:0000313" key="6">
    <source>
        <dbReference type="Proteomes" id="UP000323166"/>
    </source>
</evidence>
<name>A0A5S4ZPV9_9FIRM</name>
<dbReference type="Gene3D" id="3.30.300.30">
    <property type="match status" value="1"/>
</dbReference>
<dbReference type="CDD" id="cd05917">
    <property type="entry name" value="FACL_like_2"/>
    <property type="match status" value="1"/>
</dbReference>
<dbReference type="InterPro" id="IPR025110">
    <property type="entry name" value="AMP-bd_C"/>
</dbReference>
<dbReference type="EMBL" id="VNHM01000012">
    <property type="protein sequence ID" value="TYO94701.1"/>
    <property type="molecule type" value="Genomic_DNA"/>
</dbReference>
<dbReference type="PROSITE" id="PS00455">
    <property type="entry name" value="AMP_BINDING"/>
    <property type="match status" value="1"/>
</dbReference>
<dbReference type="Proteomes" id="UP000323166">
    <property type="component" value="Unassembled WGS sequence"/>
</dbReference>
<dbReference type="InterPro" id="IPR020845">
    <property type="entry name" value="AMP-binding_CS"/>
</dbReference>
<sequence>MKNLQSQITMGELLDLSAGRFPHNEALVYPDRDLRYTYRQFQQQCNRVAKSLMALGIRRGEHIALLAPNIPEWVILQFACAKMGAVLTSVNTNYKVFELEYLLRQSDSTTLIFSSGIKDSNYVDMVFELCPELQDNMPGRLNCKRLPILKNLVYIGEESLPGVFNWRDVLAMGDEITDEELGARQSSLQPGDVINMQYTSGTTGFPKGVMLTHNNLVGNALSVGKCMNLGPDDRLCIPVPMFHCFGCVLGTLTCVSYAATMVMLESFNPVKVLEAVEKERCTALHGVPTMFITELDVLEKQPFDTSSLRTGIMAGSPCPIEVMKAVVEKMGMREIVITYGQTEASPGITMTRTGDPLELRVATVGKALEGVEVKIVDPENGEEVPAGVQGEVCARGYNVMKGYYKMPEATAAAIDQEGWLHTGDLGIMDENGYLRITGRIKDMIIRGGENVYPREIEEFLYTHPQVKDVQVVGVPSEKYGEEVMAFIQLKEGSRVSVEDIKKYCSGKIARYKIPAYIHFVDGYPTTANGKVQKFKLREMGIKELSRYDNTANPL</sequence>
<dbReference type="Pfam" id="PF13193">
    <property type="entry name" value="AMP-binding_C"/>
    <property type="match status" value="1"/>
</dbReference>
<dbReference type="AlphaFoldDB" id="A0A5S4ZPV9"/>
<feature type="domain" description="AMP-dependent synthetase/ligase" evidence="3">
    <location>
        <begin position="17"/>
        <end position="404"/>
    </location>
</feature>
<dbReference type="RefSeq" id="WP_166512160.1">
    <property type="nucleotide sequence ID" value="NZ_VNHM01000012.1"/>
</dbReference>
<dbReference type="InterPro" id="IPR000873">
    <property type="entry name" value="AMP-dep_synth/lig_dom"/>
</dbReference>
<comment type="similarity">
    <text evidence="1">Belongs to the ATP-dependent AMP-binding enzyme family.</text>
</comment>
<reference evidence="5 6" key="1">
    <citation type="submission" date="2019-07" db="EMBL/GenBank/DDBJ databases">
        <title>Genomic Encyclopedia of Type Strains, Phase I: the one thousand microbial genomes (KMG-I) project.</title>
        <authorList>
            <person name="Kyrpides N."/>
        </authorList>
    </citation>
    <scope>NUCLEOTIDE SEQUENCE [LARGE SCALE GENOMIC DNA]</scope>
    <source>
        <strain evidence="5 6">DSM 6562</strain>
    </source>
</reference>
<evidence type="ECO:0000259" key="3">
    <source>
        <dbReference type="Pfam" id="PF00501"/>
    </source>
</evidence>
<proteinExistence type="inferred from homology"/>
<comment type="caution">
    <text evidence="5">The sequence shown here is derived from an EMBL/GenBank/DDBJ whole genome shotgun (WGS) entry which is preliminary data.</text>
</comment>
<evidence type="ECO:0000313" key="5">
    <source>
        <dbReference type="EMBL" id="TYO94701.1"/>
    </source>
</evidence>
<dbReference type="FunFam" id="3.40.50.12780:FF:000003">
    <property type="entry name" value="Long-chain-fatty-acid--CoA ligase FadD"/>
    <property type="match status" value="1"/>
</dbReference>
<evidence type="ECO:0000259" key="4">
    <source>
        <dbReference type="Pfam" id="PF13193"/>
    </source>
</evidence>
<dbReference type="InterPro" id="IPR045851">
    <property type="entry name" value="AMP-bd_C_sf"/>
</dbReference>
<evidence type="ECO:0000256" key="1">
    <source>
        <dbReference type="ARBA" id="ARBA00006432"/>
    </source>
</evidence>
<dbReference type="SUPFAM" id="SSF56801">
    <property type="entry name" value="Acetyl-CoA synthetase-like"/>
    <property type="match status" value="1"/>
</dbReference>
<feature type="domain" description="AMP-binding enzyme C-terminal" evidence="4">
    <location>
        <begin position="455"/>
        <end position="530"/>
    </location>
</feature>
<keyword evidence="2" id="KW-0436">Ligase</keyword>
<dbReference type="Gene3D" id="3.40.50.12780">
    <property type="entry name" value="N-terminal domain of ligase-like"/>
    <property type="match status" value="1"/>
</dbReference>
<gene>
    <name evidence="5" type="ORF">LX24_02168</name>
</gene>
<dbReference type="InterPro" id="IPR042099">
    <property type="entry name" value="ANL_N_sf"/>
</dbReference>
<dbReference type="FunFam" id="3.30.300.30:FF:000008">
    <property type="entry name" value="2,3-dihydroxybenzoate-AMP ligase"/>
    <property type="match status" value="1"/>
</dbReference>
<dbReference type="GO" id="GO:0031956">
    <property type="term" value="F:medium-chain fatty acid-CoA ligase activity"/>
    <property type="evidence" value="ECO:0007669"/>
    <property type="project" value="TreeGrafter"/>
</dbReference>
<keyword evidence="6" id="KW-1185">Reference proteome</keyword>
<protein>
    <submittedName>
        <fullName evidence="5">Fatty-acyl-CoA synthase</fullName>
    </submittedName>
</protein>
<organism evidence="5 6">
    <name type="scientific">Desulfallas thermosapovorans DSM 6562</name>
    <dbReference type="NCBI Taxonomy" id="1121431"/>
    <lineage>
        <taxon>Bacteria</taxon>
        <taxon>Bacillati</taxon>
        <taxon>Bacillota</taxon>
        <taxon>Clostridia</taxon>
        <taxon>Eubacteriales</taxon>
        <taxon>Desulfallaceae</taxon>
        <taxon>Desulfallas</taxon>
    </lineage>
</organism>
<evidence type="ECO:0000256" key="2">
    <source>
        <dbReference type="ARBA" id="ARBA00022598"/>
    </source>
</evidence>
<dbReference type="GO" id="GO:0006631">
    <property type="term" value="P:fatty acid metabolic process"/>
    <property type="evidence" value="ECO:0007669"/>
    <property type="project" value="TreeGrafter"/>
</dbReference>
<dbReference type="Pfam" id="PF00501">
    <property type="entry name" value="AMP-binding"/>
    <property type="match status" value="1"/>
</dbReference>